<reference evidence="1" key="1">
    <citation type="submission" date="2020-04" db="EMBL/GenBank/DDBJ databases">
        <authorList>
            <person name="Chiriac C."/>
            <person name="Salcher M."/>
            <person name="Ghai R."/>
            <person name="Kavagutti S V."/>
        </authorList>
    </citation>
    <scope>NUCLEOTIDE SEQUENCE</scope>
</reference>
<accession>A0A6J5NLT3</accession>
<organism evidence="1">
    <name type="scientific">uncultured Caudovirales phage</name>
    <dbReference type="NCBI Taxonomy" id="2100421"/>
    <lineage>
        <taxon>Viruses</taxon>
        <taxon>Duplodnaviria</taxon>
        <taxon>Heunggongvirae</taxon>
        <taxon>Uroviricota</taxon>
        <taxon>Caudoviricetes</taxon>
        <taxon>Peduoviridae</taxon>
        <taxon>Maltschvirus</taxon>
        <taxon>Maltschvirus maltsch</taxon>
    </lineage>
</organism>
<evidence type="ECO:0000313" key="1">
    <source>
        <dbReference type="EMBL" id="CAB4159672.1"/>
    </source>
</evidence>
<protein>
    <submittedName>
        <fullName evidence="1">Uncharacterized protein</fullName>
    </submittedName>
</protein>
<gene>
    <name evidence="1" type="ORF">UFOVP715_75</name>
</gene>
<proteinExistence type="predicted"/>
<dbReference type="InterPro" id="IPR056209">
    <property type="entry name" value="SU10_adaptor"/>
</dbReference>
<dbReference type="EMBL" id="LR796687">
    <property type="protein sequence ID" value="CAB4159672.1"/>
    <property type="molecule type" value="Genomic_DNA"/>
</dbReference>
<dbReference type="Pfam" id="PF24175">
    <property type="entry name" value="SU10_adaptor"/>
    <property type="match status" value="1"/>
</dbReference>
<sequence>MHGFKTYWLNQHKTVNFLQLINRARVECGVSGASTPLTSVTNLTGESARIAAWINSAWVDVQTAKEDWQWMRYPVQFNTVTNQQFYTPTEAGVGATFANWKRDSWRVSSVGQNYKDEQLTNYMDYTTFRNLYMYGNMRTTYSRPVVITIDPDKNLGFGSIPNQPYVIVGEYYVEPTEFEAATDAPPSVFPARFHMMIVYRAMMFYGGYESAPEVYQRGEFEFKRLMNRLDIDQLPTVVSGPPLA</sequence>
<name>A0A6J5NLT3_9CAUD</name>